<keyword evidence="13" id="KW-1185">Reference proteome</keyword>
<evidence type="ECO:0000256" key="9">
    <source>
        <dbReference type="NCBIfam" id="TIGR02375"/>
    </source>
</evidence>
<dbReference type="InterPro" id="IPR000923">
    <property type="entry name" value="BlueCu_1"/>
</dbReference>
<protein>
    <recommendedName>
        <fullName evidence="3 9">Pseudoazurin</fullName>
    </recommendedName>
</protein>
<feature type="domain" description="Blue (type 1) copper" evidence="11">
    <location>
        <begin position="34"/>
        <end position="120"/>
    </location>
</feature>
<dbReference type="PROSITE" id="PS00196">
    <property type="entry name" value="COPPER_BLUE"/>
    <property type="match status" value="1"/>
</dbReference>
<organism evidence="12 13">
    <name type="scientific">Rhodopseudomonas julia</name>
    <dbReference type="NCBI Taxonomy" id="200617"/>
    <lineage>
        <taxon>Bacteria</taxon>
        <taxon>Pseudomonadati</taxon>
        <taxon>Pseudomonadota</taxon>
        <taxon>Alphaproteobacteria</taxon>
        <taxon>Hyphomicrobiales</taxon>
        <taxon>Nitrobacteraceae</taxon>
        <taxon>Rhodopseudomonas</taxon>
    </lineage>
</organism>
<evidence type="ECO:0000256" key="6">
    <source>
        <dbReference type="ARBA" id="ARBA00022764"/>
    </source>
</evidence>
<comment type="cofactor">
    <cofactor evidence="1">
        <name>Cu cation</name>
        <dbReference type="ChEBI" id="CHEBI:23378"/>
    </cofactor>
</comment>
<evidence type="ECO:0000256" key="7">
    <source>
        <dbReference type="ARBA" id="ARBA00022982"/>
    </source>
</evidence>
<evidence type="ECO:0000256" key="4">
    <source>
        <dbReference type="ARBA" id="ARBA00022448"/>
    </source>
</evidence>
<evidence type="ECO:0000256" key="8">
    <source>
        <dbReference type="ARBA" id="ARBA00023008"/>
    </source>
</evidence>
<keyword evidence="5" id="KW-0479">Metal-binding</keyword>
<dbReference type="Pfam" id="PF00127">
    <property type="entry name" value="Copper-bind"/>
    <property type="match status" value="1"/>
</dbReference>
<comment type="subcellular location">
    <subcellularLocation>
        <location evidence="2">Periplasm</location>
    </subcellularLocation>
</comment>
<dbReference type="NCBIfam" id="TIGR02375">
    <property type="entry name" value="pseudoazurin"/>
    <property type="match status" value="1"/>
</dbReference>
<keyword evidence="4" id="KW-0813">Transport</keyword>
<dbReference type="InterPro" id="IPR001235">
    <property type="entry name" value="Copper_blue_Plastocyanin"/>
</dbReference>
<feature type="chain" id="PRO_5045527768" description="Pseudoazurin" evidence="10">
    <location>
        <begin position="29"/>
        <end position="158"/>
    </location>
</feature>
<reference evidence="12 13" key="1">
    <citation type="submission" date="2023-07" db="EMBL/GenBank/DDBJ databases">
        <title>Genomic Encyclopedia of Type Strains, Phase IV (KMG-IV): sequencing the most valuable type-strain genomes for metagenomic binning, comparative biology and taxonomic classification.</title>
        <authorList>
            <person name="Goeker M."/>
        </authorList>
    </citation>
    <scope>NUCLEOTIDE SEQUENCE [LARGE SCALE GENOMIC DNA]</scope>
    <source>
        <strain evidence="12 13">DSM 11549</strain>
    </source>
</reference>
<dbReference type="InterPro" id="IPR012745">
    <property type="entry name" value="Pseudoazurin"/>
</dbReference>
<evidence type="ECO:0000256" key="2">
    <source>
        <dbReference type="ARBA" id="ARBA00004418"/>
    </source>
</evidence>
<evidence type="ECO:0000256" key="1">
    <source>
        <dbReference type="ARBA" id="ARBA00001935"/>
    </source>
</evidence>
<dbReference type="InterPro" id="IPR028871">
    <property type="entry name" value="BlueCu_1_BS"/>
</dbReference>
<dbReference type="PRINTS" id="PR00156">
    <property type="entry name" value="COPPERBLUE"/>
</dbReference>
<evidence type="ECO:0000256" key="10">
    <source>
        <dbReference type="SAM" id="SignalP"/>
    </source>
</evidence>
<evidence type="ECO:0000256" key="3">
    <source>
        <dbReference type="ARBA" id="ARBA00016984"/>
    </source>
</evidence>
<evidence type="ECO:0000313" key="12">
    <source>
        <dbReference type="EMBL" id="MDQ0326089.1"/>
    </source>
</evidence>
<accession>A0ABU0C6G9</accession>
<keyword evidence="8" id="KW-0186">Copper</keyword>
<comment type="caution">
    <text evidence="12">The sequence shown here is derived from an EMBL/GenBank/DDBJ whole genome shotgun (WGS) entry which is preliminary data.</text>
</comment>
<evidence type="ECO:0000313" key="13">
    <source>
        <dbReference type="Proteomes" id="UP001230253"/>
    </source>
</evidence>
<dbReference type="CDD" id="cd04218">
    <property type="entry name" value="Pseudoazurin"/>
    <property type="match status" value="1"/>
</dbReference>
<sequence>MIMTLAKTSLAAFAASLALASFALPAQADEFDVKMLNKGEKGVMVFEPDFVRAQPGDTINFIAANPGHNAETMKGMLPEGAEAFKSKTSKDFSVTLDKEGVYGVRCTPHFAMGMVALIVVGDPSSNLEEAKAVKTPGMAKKKFSALFDQAAEHDVAAK</sequence>
<dbReference type="EMBL" id="JAUSUK010000002">
    <property type="protein sequence ID" value="MDQ0326089.1"/>
    <property type="molecule type" value="Genomic_DNA"/>
</dbReference>
<dbReference type="Proteomes" id="UP001230253">
    <property type="component" value="Unassembled WGS sequence"/>
</dbReference>
<keyword evidence="7" id="KW-0249">Electron transport</keyword>
<name>A0ABU0C6G9_9BRAD</name>
<keyword evidence="6" id="KW-0574">Periplasm</keyword>
<dbReference type="SUPFAM" id="SSF49503">
    <property type="entry name" value="Cupredoxins"/>
    <property type="match status" value="1"/>
</dbReference>
<evidence type="ECO:0000259" key="11">
    <source>
        <dbReference type="Pfam" id="PF00127"/>
    </source>
</evidence>
<dbReference type="InterPro" id="IPR002386">
    <property type="entry name" value="Amicyanin/Pseudoazurin"/>
</dbReference>
<feature type="signal peptide" evidence="10">
    <location>
        <begin position="1"/>
        <end position="28"/>
    </location>
</feature>
<dbReference type="Gene3D" id="2.60.40.420">
    <property type="entry name" value="Cupredoxins - blue copper proteins"/>
    <property type="match status" value="1"/>
</dbReference>
<keyword evidence="10" id="KW-0732">Signal</keyword>
<dbReference type="InterPro" id="IPR008972">
    <property type="entry name" value="Cupredoxin"/>
</dbReference>
<gene>
    <name evidence="12" type="ORF">J2R99_001958</name>
</gene>
<evidence type="ECO:0000256" key="5">
    <source>
        <dbReference type="ARBA" id="ARBA00022723"/>
    </source>
</evidence>
<dbReference type="PRINTS" id="PR00155">
    <property type="entry name" value="AMICYANIN"/>
</dbReference>
<proteinExistence type="predicted"/>